<accession>A0A2Z6R374</accession>
<gene>
    <name evidence="1" type="ORF">RclHR1_18660003</name>
</gene>
<evidence type="ECO:0000313" key="2">
    <source>
        <dbReference type="Proteomes" id="UP000247702"/>
    </source>
</evidence>
<dbReference type="Proteomes" id="UP000247702">
    <property type="component" value="Unassembled WGS sequence"/>
</dbReference>
<dbReference type="AlphaFoldDB" id="A0A2Z6R374"/>
<proteinExistence type="predicted"/>
<organism evidence="1 2">
    <name type="scientific">Rhizophagus clarus</name>
    <dbReference type="NCBI Taxonomy" id="94130"/>
    <lineage>
        <taxon>Eukaryota</taxon>
        <taxon>Fungi</taxon>
        <taxon>Fungi incertae sedis</taxon>
        <taxon>Mucoromycota</taxon>
        <taxon>Glomeromycotina</taxon>
        <taxon>Glomeromycetes</taxon>
        <taxon>Glomerales</taxon>
        <taxon>Glomeraceae</taxon>
        <taxon>Rhizophagus</taxon>
    </lineage>
</organism>
<sequence length="638" mass="73786">MSSTNVRQEFNHLFLMKSGITEDEFGDLLAYITNNPNKISDIEENLKYGSDKVKVKYLRKLLDSELPIKKRHLEQGWKSYTTSDGHSVELPPQIIDMLESDKFAPNLCATFRAAFQNFYVGQSIDLPHLGQKPKHFAEGYQGKKLLVTEQMIGIWNELSKDSDHSIKRVLSSPMGVGKSYISYFLVSKAYAKGWLILYIANTSDLNVESSRKAGEVICRFFLALNKDILTATYLKQIIRHVDYDSKKVEIIIAKDILDLIKLADRKTLLIVDEHGILFEKDPVPLRIHLLSPLMNLNFWGESYKFARVILTGTAHARYEREYIKNGQYEFWVIYVGLLQSSIFDILLQLHPVLKIQGIKEEAKKVTNYVPRELIYLVKYINKLNIIIADVDCFQQVLKKFEIERVNKILVIAQKYYNDLPKNEKTRYYDALTSIFLTSKPFSQFEWKFLDLGLIYRCNTTIQLNATDLNNNNRNVITLHFNDYDLIKNSQLSLEPGNDKVLGRSFDRYLQFDYMLRPIFIQVSISNFTSHNSKSLTKIRQAFEPMSAQADISSAQINRRNQIEMYLDEMYGSRHSARISALNNKFVVTKNGVHMPGFYIVYIRGSLGTPNHSGKVCDFPDVAHITFEEIKRQFFPNIV</sequence>
<reference evidence="1 2" key="1">
    <citation type="submission" date="2017-11" db="EMBL/GenBank/DDBJ databases">
        <title>The genome of Rhizophagus clarus HR1 reveals common genetic basis of auxotrophy among arbuscular mycorrhizal fungi.</title>
        <authorList>
            <person name="Kobayashi Y."/>
        </authorList>
    </citation>
    <scope>NUCLEOTIDE SEQUENCE [LARGE SCALE GENOMIC DNA]</scope>
    <source>
        <strain evidence="1 2">HR1</strain>
    </source>
</reference>
<comment type="caution">
    <text evidence="1">The sequence shown here is derived from an EMBL/GenBank/DDBJ whole genome shotgun (WGS) entry which is preliminary data.</text>
</comment>
<keyword evidence="2" id="KW-1185">Reference proteome</keyword>
<dbReference type="STRING" id="94130.A0A2Z6R374"/>
<evidence type="ECO:0000313" key="1">
    <source>
        <dbReference type="EMBL" id="GBB91391.1"/>
    </source>
</evidence>
<protein>
    <submittedName>
        <fullName evidence="1">Uncharacterized protein</fullName>
    </submittedName>
</protein>
<dbReference type="InterPro" id="IPR027417">
    <property type="entry name" value="P-loop_NTPase"/>
</dbReference>
<name>A0A2Z6R374_9GLOM</name>
<dbReference type="SUPFAM" id="SSF52540">
    <property type="entry name" value="P-loop containing nucleoside triphosphate hydrolases"/>
    <property type="match status" value="1"/>
</dbReference>
<dbReference type="EMBL" id="BEXD01000964">
    <property type="protein sequence ID" value="GBB91391.1"/>
    <property type="molecule type" value="Genomic_DNA"/>
</dbReference>